<dbReference type="EMBL" id="CANTUO010000006">
    <property type="protein sequence ID" value="CAI5760291.1"/>
    <property type="molecule type" value="Genomic_DNA"/>
</dbReference>
<dbReference type="PANTHER" id="PTHR47554">
    <property type="entry name" value="SORTING NEXIN MVP1"/>
    <property type="match status" value="1"/>
</dbReference>
<evidence type="ECO:0000256" key="9">
    <source>
        <dbReference type="ARBA" id="ARBA00072009"/>
    </source>
</evidence>
<evidence type="ECO:0000256" key="2">
    <source>
        <dbReference type="ARBA" id="ARBA00004496"/>
    </source>
</evidence>
<keyword evidence="8" id="KW-0472">Membrane</keyword>
<protein>
    <recommendedName>
        <fullName evidence="4">Sorting nexin MVP1</fullName>
    </recommendedName>
    <alternativeName>
        <fullName evidence="9">Sorting nexin mvp1</fullName>
    </alternativeName>
</protein>
<dbReference type="InterPro" id="IPR028662">
    <property type="entry name" value="SNX8/Mvp1"/>
</dbReference>
<dbReference type="CDD" id="cd06866">
    <property type="entry name" value="PX_SNX8_Mvp1p_like"/>
    <property type="match status" value="1"/>
</dbReference>
<comment type="similarity">
    <text evidence="3">Belongs to the sorting nexin family.</text>
</comment>
<keyword evidence="5" id="KW-0813">Transport</keyword>
<dbReference type="AlphaFoldDB" id="A0A9W4U081"/>
<dbReference type="InterPro" id="IPR035704">
    <property type="entry name" value="SNX8/Mvp1_PX"/>
</dbReference>
<keyword evidence="6" id="KW-0963">Cytoplasm</keyword>
<evidence type="ECO:0000256" key="7">
    <source>
        <dbReference type="ARBA" id="ARBA00022927"/>
    </source>
</evidence>
<dbReference type="InterPro" id="IPR045734">
    <property type="entry name" value="Snx8_BAR_dom"/>
</dbReference>
<evidence type="ECO:0000256" key="5">
    <source>
        <dbReference type="ARBA" id="ARBA00022448"/>
    </source>
</evidence>
<keyword evidence="7" id="KW-0653">Protein transport</keyword>
<dbReference type="CDD" id="cd07597">
    <property type="entry name" value="BAR_SNX8"/>
    <property type="match status" value="1"/>
</dbReference>
<evidence type="ECO:0000256" key="8">
    <source>
        <dbReference type="ARBA" id="ARBA00023136"/>
    </source>
</evidence>
<dbReference type="OrthoDB" id="10064318at2759"/>
<evidence type="ECO:0000256" key="6">
    <source>
        <dbReference type="ARBA" id="ARBA00022490"/>
    </source>
</evidence>
<dbReference type="GO" id="GO:0005768">
    <property type="term" value="C:endosome"/>
    <property type="evidence" value="ECO:0007669"/>
    <property type="project" value="TreeGrafter"/>
</dbReference>
<evidence type="ECO:0000313" key="12">
    <source>
        <dbReference type="Proteomes" id="UP001152885"/>
    </source>
</evidence>
<evidence type="ECO:0000259" key="10">
    <source>
        <dbReference type="PROSITE" id="PS50195"/>
    </source>
</evidence>
<proteinExistence type="inferred from homology"/>
<dbReference type="GO" id="GO:0032266">
    <property type="term" value="F:phosphatidylinositol-3-phosphate binding"/>
    <property type="evidence" value="ECO:0007669"/>
    <property type="project" value="TreeGrafter"/>
</dbReference>
<dbReference type="GO" id="GO:0005829">
    <property type="term" value="C:cytosol"/>
    <property type="evidence" value="ECO:0007669"/>
    <property type="project" value="GOC"/>
</dbReference>
<gene>
    <name evidence="11" type="ORF">CANVERA_P4801</name>
</gene>
<name>A0A9W4U081_9ASCO</name>
<organism evidence="11 12">
    <name type="scientific">Candida verbasci</name>
    <dbReference type="NCBI Taxonomy" id="1227364"/>
    <lineage>
        <taxon>Eukaryota</taxon>
        <taxon>Fungi</taxon>
        <taxon>Dikarya</taxon>
        <taxon>Ascomycota</taxon>
        <taxon>Saccharomycotina</taxon>
        <taxon>Pichiomycetes</taxon>
        <taxon>Debaryomycetaceae</taxon>
        <taxon>Candida/Lodderomyces clade</taxon>
        <taxon>Candida</taxon>
    </lineage>
</organism>
<dbReference type="InterPro" id="IPR001683">
    <property type="entry name" value="PX_dom"/>
</dbReference>
<dbReference type="Gene3D" id="3.30.1520.10">
    <property type="entry name" value="Phox-like domain"/>
    <property type="match status" value="1"/>
</dbReference>
<dbReference type="SUPFAM" id="SSF64268">
    <property type="entry name" value="PX domain"/>
    <property type="match status" value="1"/>
</dbReference>
<dbReference type="SMART" id="SM00312">
    <property type="entry name" value="PX"/>
    <property type="match status" value="1"/>
</dbReference>
<evidence type="ECO:0000256" key="3">
    <source>
        <dbReference type="ARBA" id="ARBA00010883"/>
    </source>
</evidence>
<accession>A0A9W4U081</accession>
<evidence type="ECO:0000256" key="1">
    <source>
        <dbReference type="ARBA" id="ARBA00004287"/>
    </source>
</evidence>
<sequence length="626" mass="73403">MSTNNNTNSILYGQDDIDPWADNNNAANTDSSTNLPFQSTYLTSSQLLNKQSDQLSKLSIKNVPNSYEIVYSNSMNQIQNVNDFEYIIIDKLISLGYLTTYQKSKLLNCIYDNDLLPITLSNNFYQILGLIALEIDVPGSGDFVTLQFKLNNLPNLPDNFAKSFENIINDDPLMGNSSRIDIEQKQWTKKQPKHDPILKDHSENNIMIEEQNKVKDSIVSSGYIEKYIDDLKDQFKPLFNDVDLIKIKEIPEKEGILFKHINYIITHDLKLGERSSSGTKKVIRRYSDFVWLLEFLNQKYSFRVIPGIPPKKFSASPDSQFLQRRRRGLHRFLNQLVKHPIFKEEPVVITFLTVPTDISTWKKQAKIDYSLEFKGQKIETNFINSIWPNVGENFLKQWGIAESNIKFLIEKWTKIIILVERYERRHQQIAFDNGKFDEILNQFKDINTKVYCESDDLSSINNSLSNIASFFQLSSTNMIDESYLINTKTLEKFKNYLDYLHCLSELFERCKKLSVNQIDILDKRIKENEIKFKKIQENDVDIKGQDITKLRQLIINDKQEIFQQLNKDWLIKQCCFQEFIMFQETQFLISEVWLEFIKDRSKFQNKLGEMYEDLNSEIVNDMPTSR</sequence>
<dbReference type="PANTHER" id="PTHR47554:SF1">
    <property type="entry name" value="SORTING NEXIN MVP1"/>
    <property type="match status" value="1"/>
</dbReference>
<evidence type="ECO:0000256" key="4">
    <source>
        <dbReference type="ARBA" id="ARBA00014268"/>
    </source>
</evidence>
<reference evidence="11" key="1">
    <citation type="submission" date="2022-12" db="EMBL/GenBank/DDBJ databases">
        <authorList>
            <person name="Brejova B."/>
        </authorList>
    </citation>
    <scope>NUCLEOTIDE SEQUENCE</scope>
</reference>
<dbReference type="FunFam" id="3.30.1520.10:FF:000042">
    <property type="entry name" value="Sorting nexin mvp1"/>
    <property type="match status" value="1"/>
</dbReference>
<dbReference type="InterPro" id="IPR036871">
    <property type="entry name" value="PX_dom_sf"/>
</dbReference>
<comment type="subcellular location">
    <subcellularLocation>
        <location evidence="2">Cytoplasm</location>
    </subcellularLocation>
    <subcellularLocation>
        <location evidence="1">Membrane</location>
        <topology evidence="1">Peripheral membrane protein</topology>
        <orientation evidence="1">Cytoplasmic side</orientation>
    </subcellularLocation>
</comment>
<dbReference type="Pfam" id="PF00787">
    <property type="entry name" value="PX"/>
    <property type="match status" value="1"/>
</dbReference>
<feature type="domain" description="PX" evidence="10">
    <location>
        <begin position="241"/>
        <end position="358"/>
    </location>
</feature>
<dbReference type="GO" id="GO:0042147">
    <property type="term" value="P:retrograde transport, endosome to Golgi"/>
    <property type="evidence" value="ECO:0007669"/>
    <property type="project" value="InterPro"/>
</dbReference>
<evidence type="ECO:0000313" key="11">
    <source>
        <dbReference type="EMBL" id="CAI5760291.1"/>
    </source>
</evidence>
<dbReference type="GO" id="GO:0006623">
    <property type="term" value="P:protein targeting to vacuole"/>
    <property type="evidence" value="ECO:0007669"/>
    <property type="project" value="TreeGrafter"/>
</dbReference>
<dbReference type="PROSITE" id="PS50195">
    <property type="entry name" value="PX"/>
    <property type="match status" value="1"/>
</dbReference>
<dbReference type="Pfam" id="PF19566">
    <property type="entry name" value="Snx8_BAR_dom"/>
    <property type="match status" value="1"/>
</dbReference>
<comment type="caution">
    <text evidence="11">The sequence shown here is derived from an EMBL/GenBank/DDBJ whole genome shotgun (WGS) entry which is preliminary data.</text>
</comment>
<dbReference type="Proteomes" id="UP001152885">
    <property type="component" value="Unassembled WGS sequence"/>
</dbReference>
<keyword evidence="12" id="KW-1185">Reference proteome</keyword>
<dbReference type="GO" id="GO:0016020">
    <property type="term" value="C:membrane"/>
    <property type="evidence" value="ECO:0007669"/>
    <property type="project" value="UniProtKB-SubCell"/>
</dbReference>